<comment type="caution">
    <text evidence="3">The sequence shown here is derived from an EMBL/GenBank/DDBJ whole genome shotgun (WGS) entry which is preliminary data.</text>
</comment>
<feature type="compositionally biased region" description="Polar residues" evidence="1">
    <location>
        <begin position="1"/>
        <end position="11"/>
    </location>
</feature>
<organism evidence="3 4">
    <name type="scientific">Proteus mirabilis</name>
    <dbReference type="NCBI Taxonomy" id="584"/>
    <lineage>
        <taxon>Bacteria</taxon>
        <taxon>Pseudomonadati</taxon>
        <taxon>Pseudomonadota</taxon>
        <taxon>Gammaproteobacteria</taxon>
        <taxon>Enterobacterales</taxon>
        <taxon>Morganellaceae</taxon>
        <taxon>Proteus</taxon>
    </lineage>
</organism>
<name>A0AAN3YRP1_PROMI</name>
<keyword evidence="2" id="KW-0812">Transmembrane</keyword>
<feature type="transmembrane region" description="Helical" evidence="2">
    <location>
        <begin position="125"/>
        <end position="145"/>
    </location>
</feature>
<protein>
    <submittedName>
        <fullName evidence="3">Uncharacterized protein</fullName>
    </submittedName>
</protein>
<feature type="region of interest" description="Disordered" evidence="1">
    <location>
        <begin position="1"/>
        <end position="30"/>
    </location>
</feature>
<dbReference type="AlphaFoldDB" id="A0AAN3YRP1"/>
<sequence>MSANESPNLPSTVADEPDKNQQQTKKDKPNPIAAIEKFVEVQSKEIELKSKEIDFKTQELEIRRQEIESNREIALKSIDAQKEDRETQTRFFSGLETKKVYFKCLVAVCVVLVVIVSMYTENAQYAIELAKIGGGVLAGYLAGVYKGKSDQLERTSTQKNED</sequence>
<keyword evidence="2" id="KW-1133">Transmembrane helix</keyword>
<evidence type="ECO:0000313" key="4">
    <source>
        <dbReference type="Proteomes" id="UP001171165"/>
    </source>
</evidence>
<evidence type="ECO:0000313" key="3">
    <source>
        <dbReference type="EMBL" id="EKW9775306.1"/>
    </source>
</evidence>
<feature type="compositionally biased region" description="Basic and acidic residues" evidence="1">
    <location>
        <begin position="16"/>
        <end position="29"/>
    </location>
</feature>
<reference evidence="3" key="1">
    <citation type="submission" date="2023-06" db="EMBL/GenBank/DDBJ databases">
        <authorList>
            <consortium name="Clinical and Environmental Microbiology Branch: Whole genome sequencing antimicrobial resistance pathogens in the healthcare setting"/>
        </authorList>
    </citation>
    <scope>NUCLEOTIDE SEQUENCE</scope>
    <source>
        <strain evidence="3">Microbial</strain>
    </source>
</reference>
<dbReference type="Proteomes" id="UP001171165">
    <property type="component" value="Unassembled WGS sequence"/>
</dbReference>
<gene>
    <name evidence="3" type="ORF">PW210_001105</name>
</gene>
<evidence type="ECO:0000256" key="2">
    <source>
        <dbReference type="SAM" id="Phobius"/>
    </source>
</evidence>
<accession>A0AAN3YRP1</accession>
<evidence type="ECO:0000256" key="1">
    <source>
        <dbReference type="SAM" id="MobiDB-lite"/>
    </source>
</evidence>
<feature type="transmembrane region" description="Helical" evidence="2">
    <location>
        <begin position="100"/>
        <end position="119"/>
    </location>
</feature>
<proteinExistence type="predicted"/>
<keyword evidence="2" id="KW-0472">Membrane</keyword>
<dbReference type="EMBL" id="ABKSPD020000003">
    <property type="protein sequence ID" value="EKW9775306.1"/>
    <property type="molecule type" value="Genomic_DNA"/>
</dbReference>